<evidence type="ECO:0000256" key="1">
    <source>
        <dbReference type="ARBA" id="ARBA00009589"/>
    </source>
</evidence>
<dbReference type="InterPro" id="IPR036412">
    <property type="entry name" value="HAD-like_sf"/>
</dbReference>
<organism evidence="4 5">
    <name type="scientific">Thalassorhabdus alkalitolerans</name>
    <dbReference type="NCBI Taxonomy" id="2282697"/>
    <lineage>
        <taxon>Bacteria</taxon>
        <taxon>Bacillati</taxon>
        <taxon>Bacillota</taxon>
        <taxon>Bacilli</taxon>
        <taxon>Bacillales</taxon>
        <taxon>Bacillaceae</taxon>
        <taxon>Thalassorhabdus</taxon>
    </lineage>
</organism>
<dbReference type="EMBL" id="JBHSOZ010000005">
    <property type="protein sequence ID" value="MFC5713395.1"/>
    <property type="molecule type" value="Genomic_DNA"/>
</dbReference>
<dbReference type="PANTHER" id="PTHR35134">
    <property type="entry name" value="NUCLEOTIDASE YQFW-RELATED"/>
    <property type="match status" value="1"/>
</dbReference>
<proteinExistence type="inferred from homology"/>
<dbReference type="EC" id="3.1.3.-" evidence="3"/>
<dbReference type="PIRSF" id="PIRSF021362">
    <property type="entry name" value="UCP021362_HAD"/>
    <property type="match status" value="1"/>
</dbReference>
<dbReference type="PANTHER" id="PTHR35134:SF2">
    <property type="entry name" value="NUCLEOTIDASE YQFW-RELATED"/>
    <property type="match status" value="1"/>
</dbReference>
<dbReference type="InterPro" id="IPR023214">
    <property type="entry name" value="HAD_sf"/>
</dbReference>
<evidence type="ECO:0000256" key="2">
    <source>
        <dbReference type="ARBA" id="ARBA00022801"/>
    </source>
</evidence>
<comment type="similarity">
    <text evidence="1 3">Belongs to the 5'(3')-deoxyribonucleotidase family.</text>
</comment>
<comment type="caution">
    <text evidence="4">The sequence shown here is derived from an EMBL/GenBank/DDBJ whole genome shotgun (WGS) entry which is preliminary data.</text>
</comment>
<dbReference type="SUPFAM" id="SSF56784">
    <property type="entry name" value="HAD-like"/>
    <property type="match status" value="1"/>
</dbReference>
<dbReference type="Gene3D" id="3.40.50.1000">
    <property type="entry name" value="HAD superfamily/HAD-like"/>
    <property type="match status" value="1"/>
</dbReference>
<evidence type="ECO:0000313" key="4">
    <source>
        <dbReference type="EMBL" id="MFC5713395.1"/>
    </source>
</evidence>
<name>A0ABW0YLS3_9BACI</name>
<gene>
    <name evidence="4" type="ORF">ACFPU1_11430</name>
</gene>
<dbReference type="RefSeq" id="WP_385941172.1">
    <property type="nucleotide sequence ID" value="NZ_JBHSOZ010000005.1"/>
</dbReference>
<reference evidence="5" key="1">
    <citation type="journal article" date="2019" name="Int. J. Syst. Evol. Microbiol.">
        <title>The Global Catalogue of Microorganisms (GCM) 10K type strain sequencing project: providing services to taxonomists for standard genome sequencing and annotation.</title>
        <authorList>
            <consortium name="The Broad Institute Genomics Platform"/>
            <consortium name="The Broad Institute Genome Sequencing Center for Infectious Disease"/>
            <person name="Wu L."/>
            <person name="Ma J."/>
        </authorList>
    </citation>
    <scope>NUCLEOTIDE SEQUENCE [LARGE SCALE GENOMIC DNA]</scope>
    <source>
        <strain evidence="5">CECT 7184</strain>
    </source>
</reference>
<sequence length="192" mass="22777">MTEKKLTFGLDIDGTVTDPATFVPYLNKHFQVDITLEDITEYDLTSLLNVSQQEFWKWMKIHEKSIYSNAVLAHKVEQALLEWNKNHKMIYISARGHHLHEATMEWFNTHNLPYHHIELIGQHDKIESIKKHQVHLFFEDKHDNACNIAEECQIPVVLLDTPYNRKPVPANVQRVQNWQEAKLWVDNWTKNR</sequence>
<evidence type="ECO:0000256" key="3">
    <source>
        <dbReference type="PIRNR" id="PIRNR021362"/>
    </source>
</evidence>
<keyword evidence="5" id="KW-1185">Reference proteome</keyword>
<accession>A0ABW0YLS3</accession>
<dbReference type="InterPro" id="IPR052419">
    <property type="entry name" value="5_3-deoxyribonucleotidase-like"/>
</dbReference>
<dbReference type="InterPro" id="IPR009206">
    <property type="entry name" value="Nucleotidase_putative"/>
</dbReference>
<protein>
    <recommendedName>
        <fullName evidence="3">Nucleotidase</fullName>
        <ecNumber evidence="3">3.1.3.-</ecNumber>
    </recommendedName>
</protein>
<evidence type="ECO:0000313" key="5">
    <source>
        <dbReference type="Proteomes" id="UP001596142"/>
    </source>
</evidence>
<dbReference type="Proteomes" id="UP001596142">
    <property type="component" value="Unassembled WGS sequence"/>
</dbReference>
<keyword evidence="2 3" id="KW-0378">Hydrolase</keyword>